<organism evidence="2 3">
    <name type="scientific">Paenibacillus gallinarum</name>
    <dbReference type="NCBI Taxonomy" id="2762232"/>
    <lineage>
        <taxon>Bacteria</taxon>
        <taxon>Bacillati</taxon>
        <taxon>Bacillota</taxon>
        <taxon>Bacilli</taxon>
        <taxon>Bacillales</taxon>
        <taxon>Paenibacillaceae</taxon>
        <taxon>Paenibacillus</taxon>
    </lineage>
</organism>
<comment type="caution">
    <text evidence="2">The sequence shown here is derived from an EMBL/GenBank/DDBJ whole genome shotgun (WGS) entry which is preliminary data.</text>
</comment>
<dbReference type="Proteomes" id="UP000608071">
    <property type="component" value="Unassembled WGS sequence"/>
</dbReference>
<keyword evidence="3" id="KW-1185">Reference proteome</keyword>
<reference evidence="2 3" key="1">
    <citation type="submission" date="2020-08" db="EMBL/GenBank/DDBJ databases">
        <title>A Genomic Blueprint of the Chicken Gut Microbiome.</title>
        <authorList>
            <person name="Gilroy R."/>
            <person name="Ravi A."/>
            <person name="Getino M."/>
            <person name="Pursley I."/>
            <person name="Horton D.L."/>
            <person name="Alikhan N.-F."/>
            <person name="Baker D."/>
            <person name="Gharbi K."/>
            <person name="Hall N."/>
            <person name="Watson M."/>
            <person name="Adriaenssens E.M."/>
            <person name="Foster-Nyarko E."/>
            <person name="Jarju S."/>
            <person name="Secka A."/>
            <person name="Antonio M."/>
            <person name="Oren A."/>
            <person name="Chaudhuri R."/>
            <person name="La Ragione R.M."/>
            <person name="Hildebrand F."/>
            <person name="Pallen M.J."/>
        </authorList>
    </citation>
    <scope>NUCLEOTIDE SEQUENCE [LARGE SCALE GENOMIC DNA]</scope>
    <source>
        <strain evidence="2 3">Sa2BVA9</strain>
    </source>
</reference>
<dbReference type="Pfam" id="PF04260">
    <property type="entry name" value="DUF436"/>
    <property type="match status" value="1"/>
</dbReference>
<sequence length="198" mass="21388">MEQHKSDSEWHELVQHTAEILRELAEAGDLGPGKVVVVGTSTSEVAGKHIGTGGALEIAQSLLSGINEVKESFGFEVVFQCCEHLNRALVMERQLLERLGLTEVSAIPIPTAGGSMAAAAYRSLTEPCLAETIEAHAGMDIGETLIGMHLRRVAVPYRTKRRYIGEARVTTAITRPKLIGGQRAVYQMETSSNTSTCD</sequence>
<dbReference type="RefSeq" id="WP_191800569.1">
    <property type="nucleotide sequence ID" value="NZ_JACSQL010000005.1"/>
</dbReference>
<dbReference type="NCBIfam" id="TIGR01440">
    <property type="entry name" value="TIGR01440 family protein"/>
    <property type="match status" value="1"/>
</dbReference>
<dbReference type="EMBL" id="JACSQL010000005">
    <property type="protein sequence ID" value="MBD7968992.1"/>
    <property type="molecule type" value="Genomic_DNA"/>
</dbReference>
<gene>
    <name evidence="2" type="ORF">H9647_13025</name>
</gene>
<comment type="similarity">
    <text evidence="1">Belongs to the UPF0340 family.</text>
</comment>
<dbReference type="InterPro" id="IPR028345">
    <property type="entry name" value="Antibiotic_NAT-like"/>
</dbReference>
<dbReference type="PIRSF" id="PIRSF007510">
    <property type="entry name" value="UCP007510"/>
    <property type="match status" value="1"/>
</dbReference>
<dbReference type="HAMAP" id="MF_00800">
    <property type="entry name" value="UPF0340"/>
    <property type="match status" value="1"/>
</dbReference>
<dbReference type="SUPFAM" id="SSF110710">
    <property type="entry name" value="TTHA0583/YokD-like"/>
    <property type="match status" value="1"/>
</dbReference>
<accession>A0ABR8SZP6</accession>
<protein>
    <recommendedName>
        <fullName evidence="1">UPF0340 protein H9647_13025</fullName>
    </recommendedName>
</protein>
<evidence type="ECO:0000313" key="3">
    <source>
        <dbReference type="Proteomes" id="UP000608071"/>
    </source>
</evidence>
<dbReference type="InterPro" id="IPR006340">
    <property type="entry name" value="DUF436"/>
</dbReference>
<evidence type="ECO:0000313" key="2">
    <source>
        <dbReference type="EMBL" id="MBD7968992.1"/>
    </source>
</evidence>
<proteinExistence type="inferred from homology"/>
<dbReference type="Gene3D" id="3.40.50.10360">
    <property type="entry name" value="Hypothetical protein TT1679"/>
    <property type="match status" value="1"/>
</dbReference>
<evidence type="ECO:0000256" key="1">
    <source>
        <dbReference type="HAMAP-Rule" id="MF_00800"/>
    </source>
</evidence>
<name>A0ABR8SZP6_9BACL</name>